<proteinExistence type="predicted"/>
<protein>
    <submittedName>
        <fullName evidence="2">Uncharacterized protein</fullName>
    </submittedName>
</protein>
<feature type="compositionally biased region" description="Low complexity" evidence="1">
    <location>
        <begin position="95"/>
        <end position="110"/>
    </location>
</feature>
<dbReference type="Proteomes" id="UP001465976">
    <property type="component" value="Unassembled WGS sequence"/>
</dbReference>
<sequence length="203" mass="22546">MFFAEVGLTLRYYWNNDIYRWIHQYQLARGFDPTTPDFAQHLGYPIYQVYDDSDRFQEYCDATMPTSQTQPSPTVSKLRALQGVTIAPASKRKATTSTSFSTSTSDQTQSKPNPAPNAGTSASQSKSCIGIEEDAVRDLGTQKMIKTPRTVLKSADLPPPRAPSDSLKAKGNLPHVDGSGDTSKNVRRLEFVRGLKRRLLGKK</sequence>
<gene>
    <name evidence="2" type="ORF">V5O48_008600</name>
</gene>
<reference evidence="2 3" key="1">
    <citation type="submission" date="2024-02" db="EMBL/GenBank/DDBJ databases">
        <title>A draft genome for the cacao thread blight pathogen Marasmius crinis-equi.</title>
        <authorList>
            <person name="Cohen S.P."/>
            <person name="Baruah I.K."/>
            <person name="Amoako-Attah I."/>
            <person name="Bukari Y."/>
            <person name="Meinhardt L.W."/>
            <person name="Bailey B.A."/>
        </authorList>
    </citation>
    <scope>NUCLEOTIDE SEQUENCE [LARGE SCALE GENOMIC DNA]</scope>
    <source>
        <strain evidence="2 3">GH-76</strain>
    </source>
</reference>
<evidence type="ECO:0000313" key="3">
    <source>
        <dbReference type="Proteomes" id="UP001465976"/>
    </source>
</evidence>
<comment type="caution">
    <text evidence="2">The sequence shown here is derived from an EMBL/GenBank/DDBJ whole genome shotgun (WGS) entry which is preliminary data.</text>
</comment>
<evidence type="ECO:0000313" key="2">
    <source>
        <dbReference type="EMBL" id="KAL0573357.1"/>
    </source>
</evidence>
<accession>A0ABR3FDY1</accession>
<feature type="region of interest" description="Disordered" evidence="1">
    <location>
        <begin position="139"/>
        <end position="184"/>
    </location>
</feature>
<feature type="region of interest" description="Disordered" evidence="1">
    <location>
        <begin position="86"/>
        <end position="127"/>
    </location>
</feature>
<keyword evidence="3" id="KW-1185">Reference proteome</keyword>
<feature type="compositionally biased region" description="Polar residues" evidence="1">
    <location>
        <begin position="118"/>
        <end position="127"/>
    </location>
</feature>
<organism evidence="2 3">
    <name type="scientific">Marasmius crinis-equi</name>
    <dbReference type="NCBI Taxonomy" id="585013"/>
    <lineage>
        <taxon>Eukaryota</taxon>
        <taxon>Fungi</taxon>
        <taxon>Dikarya</taxon>
        <taxon>Basidiomycota</taxon>
        <taxon>Agaricomycotina</taxon>
        <taxon>Agaricomycetes</taxon>
        <taxon>Agaricomycetidae</taxon>
        <taxon>Agaricales</taxon>
        <taxon>Marasmiineae</taxon>
        <taxon>Marasmiaceae</taxon>
        <taxon>Marasmius</taxon>
    </lineage>
</organism>
<evidence type="ECO:0000256" key="1">
    <source>
        <dbReference type="SAM" id="MobiDB-lite"/>
    </source>
</evidence>
<name>A0ABR3FDY1_9AGAR</name>
<dbReference type="EMBL" id="JBAHYK010000513">
    <property type="protein sequence ID" value="KAL0573357.1"/>
    <property type="molecule type" value="Genomic_DNA"/>
</dbReference>